<dbReference type="RefSeq" id="WP_015201518.1">
    <property type="nucleotide sequence ID" value="NC_019753.1"/>
</dbReference>
<dbReference type="HOGENOM" id="CLU_841494_0_0_3"/>
<dbReference type="KEGG" id="cep:Cri9333_0404"/>
<dbReference type="PATRIC" id="fig|1173022.3.peg.428"/>
<dbReference type="STRING" id="1173022.Cri9333_0404"/>
<dbReference type="EMBL" id="CP003620">
    <property type="protein sequence ID" value="AFZ11377.1"/>
    <property type="molecule type" value="Genomic_DNA"/>
</dbReference>
<keyword evidence="4" id="KW-1185">Reference proteome</keyword>
<dbReference type="eggNOG" id="COG3415">
    <property type="taxonomic scope" value="Bacteria"/>
</dbReference>
<dbReference type="PANTHER" id="PTHR46564">
    <property type="entry name" value="TRANSPOSASE"/>
    <property type="match status" value="1"/>
</dbReference>
<evidence type="ECO:0000313" key="4">
    <source>
        <dbReference type="Proteomes" id="UP000010472"/>
    </source>
</evidence>
<accession>K9VV55</accession>
<dbReference type="AlphaFoldDB" id="K9VV55"/>
<dbReference type="Pfam" id="PF13592">
    <property type="entry name" value="HTH_33"/>
    <property type="match status" value="1"/>
</dbReference>
<dbReference type="PANTHER" id="PTHR46564:SF1">
    <property type="entry name" value="TRANSPOSASE"/>
    <property type="match status" value="1"/>
</dbReference>
<evidence type="ECO:0000259" key="1">
    <source>
        <dbReference type="Pfam" id="PF13358"/>
    </source>
</evidence>
<evidence type="ECO:0000259" key="2">
    <source>
        <dbReference type="Pfam" id="PF13592"/>
    </source>
</evidence>
<name>K9VV55_9CYAN</name>
<protein>
    <submittedName>
        <fullName evidence="3">Transposase</fullName>
    </submittedName>
</protein>
<evidence type="ECO:0000313" key="3">
    <source>
        <dbReference type="EMBL" id="AFZ11377.1"/>
    </source>
</evidence>
<sequence length="368" mass="43586">MPAKNHLSQYQREQLVKTLKEHENPYVREKVLIILLINDGKTYQEISEFLNIAYPTVAYWAVHGDPDNLDSFLDGRREGNFSKVTQEYENLLLEVVEKEPAEYGYEFGRWTAARLAIYLEQVTGIKLSGSQVRRRLERKKYVYLWAKYSLEDKQNPEKRKIFKEKLAEYLKITLTSPERLQVWFWDESGFSLRVIKRKTWGKKGQRKKVTGQRRRGRVNIMGGLRYHDKKRINFVIKKGNADTFYEQIKLLNTWLLQEWVEQGNKPENFTKCSAKIIIILDNASFHKRKDILEKIAAEMPNIILEFLPPYSPDYNLIELVWHSAKEYIAHRLFESVEQLEELLNKLLNEGGLIIKWERKIKNKGNAVY</sequence>
<dbReference type="SUPFAM" id="SSF46689">
    <property type="entry name" value="Homeodomain-like"/>
    <property type="match status" value="1"/>
</dbReference>
<feature type="domain" description="Tc1-like transposase DDE" evidence="1">
    <location>
        <begin position="181"/>
        <end position="339"/>
    </location>
</feature>
<dbReference type="OrthoDB" id="427021at2"/>
<dbReference type="InterPro" id="IPR038717">
    <property type="entry name" value="Tc1-like_DDE_dom"/>
</dbReference>
<dbReference type="NCBIfam" id="NF033545">
    <property type="entry name" value="transpos_IS630"/>
    <property type="match status" value="1"/>
</dbReference>
<dbReference type="InterPro" id="IPR025959">
    <property type="entry name" value="Winged_HTH_dom"/>
</dbReference>
<reference evidence="3 4" key="1">
    <citation type="submission" date="2012-06" db="EMBL/GenBank/DDBJ databases">
        <title>Finished chromosome of genome of Crinalium epipsammum PCC 9333.</title>
        <authorList>
            <consortium name="US DOE Joint Genome Institute"/>
            <person name="Gugger M."/>
            <person name="Coursin T."/>
            <person name="Rippka R."/>
            <person name="Tandeau De Marsac N."/>
            <person name="Huntemann M."/>
            <person name="Wei C.-L."/>
            <person name="Han J."/>
            <person name="Detter J.C."/>
            <person name="Han C."/>
            <person name="Tapia R."/>
            <person name="Davenport K."/>
            <person name="Daligault H."/>
            <person name="Erkkila T."/>
            <person name="Gu W."/>
            <person name="Munk A.C.C."/>
            <person name="Teshima H."/>
            <person name="Xu Y."/>
            <person name="Chain P."/>
            <person name="Chen A."/>
            <person name="Krypides N."/>
            <person name="Mavromatis K."/>
            <person name="Markowitz V."/>
            <person name="Szeto E."/>
            <person name="Ivanova N."/>
            <person name="Mikhailova N."/>
            <person name="Ovchinnikova G."/>
            <person name="Pagani I."/>
            <person name="Pati A."/>
            <person name="Goodwin L."/>
            <person name="Peters L."/>
            <person name="Pitluck S."/>
            <person name="Woyke T."/>
            <person name="Kerfeld C."/>
        </authorList>
    </citation>
    <scope>NUCLEOTIDE SEQUENCE [LARGE SCALE GENOMIC DNA]</scope>
    <source>
        <strain evidence="3 4">PCC 9333</strain>
    </source>
</reference>
<dbReference type="eggNOG" id="COG3335">
    <property type="taxonomic scope" value="Bacteria"/>
</dbReference>
<dbReference type="Pfam" id="PF13358">
    <property type="entry name" value="DDE_3"/>
    <property type="match status" value="1"/>
</dbReference>
<dbReference type="InterPro" id="IPR036397">
    <property type="entry name" value="RNaseH_sf"/>
</dbReference>
<proteinExistence type="predicted"/>
<dbReference type="InterPro" id="IPR047655">
    <property type="entry name" value="Transpos_IS630-like"/>
</dbReference>
<feature type="domain" description="Winged helix-turn helix" evidence="2">
    <location>
        <begin position="106"/>
        <end position="165"/>
    </location>
</feature>
<dbReference type="Proteomes" id="UP000010472">
    <property type="component" value="Chromosome"/>
</dbReference>
<organism evidence="3 4">
    <name type="scientific">Crinalium epipsammum PCC 9333</name>
    <dbReference type="NCBI Taxonomy" id="1173022"/>
    <lineage>
        <taxon>Bacteria</taxon>
        <taxon>Bacillati</taxon>
        <taxon>Cyanobacteriota</taxon>
        <taxon>Cyanophyceae</taxon>
        <taxon>Gomontiellales</taxon>
        <taxon>Gomontiellaceae</taxon>
        <taxon>Crinalium</taxon>
    </lineage>
</organism>
<dbReference type="Gene3D" id="3.30.420.10">
    <property type="entry name" value="Ribonuclease H-like superfamily/Ribonuclease H"/>
    <property type="match status" value="1"/>
</dbReference>
<gene>
    <name evidence="3" type="ORF">Cri9333_0404</name>
</gene>
<dbReference type="InterPro" id="IPR009057">
    <property type="entry name" value="Homeodomain-like_sf"/>
</dbReference>
<dbReference type="GO" id="GO:0003676">
    <property type="term" value="F:nucleic acid binding"/>
    <property type="evidence" value="ECO:0007669"/>
    <property type="project" value="InterPro"/>
</dbReference>